<feature type="transmembrane region" description="Helical" evidence="1">
    <location>
        <begin position="410"/>
        <end position="428"/>
    </location>
</feature>
<feature type="domain" description="DUF4010" evidence="3">
    <location>
        <begin position="193"/>
        <end position="403"/>
    </location>
</feature>
<feature type="transmembrane region" description="Helical" evidence="1">
    <location>
        <begin position="319"/>
        <end position="341"/>
    </location>
</feature>
<dbReference type="Proteomes" id="UP000185812">
    <property type="component" value="Unassembled WGS sequence"/>
</dbReference>
<evidence type="ECO:0000313" key="4">
    <source>
        <dbReference type="EMBL" id="SHK69199.1"/>
    </source>
</evidence>
<dbReference type="EMBL" id="FRAU01000005">
    <property type="protein sequence ID" value="SHK69199.1"/>
    <property type="molecule type" value="Genomic_DNA"/>
</dbReference>
<protein>
    <submittedName>
        <fullName evidence="4">Uncharacterized membrane protein, DUF4010 family</fullName>
    </submittedName>
</protein>
<dbReference type="AlphaFoldDB" id="A0A1M6UJ46"/>
<feature type="transmembrane region" description="Helical" evidence="1">
    <location>
        <begin position="379"/>
        <end position="403"/>
    </location>
</feature>
<organism evidence="4 5">
    <name type="scientific">Rhodothermus profundi</name>
    <dbReference type="NCBI Taxonomy" id="633813"/>
    <lineage>
        <taxon>Bacteria</taxon>
        <taxon>Pseudomonadati</taxon>
        <taxon>Rhodothermota</taxon>
        <taxon>Rhodothermia</taxon>
        <taxon>Rhodothermales</taxon>
        <taxon>Rhodothermaceae</taxon>
        <taxon>Rhodothermus</taxon>
    </lineage>
</organism>
<dbReference type="PANTHER" id="PTHR39084:SF1">
    <property type="entry name" value="DUF4010 DOMAIN-CONTAINING PROTEIN"/>
    <property type="match status" value="1"/>
</dbReference>
<dbReference type="Pfam" id="PF02308">
    <property type="entry name" value="MgtC"/>
    <property type="match status" value="1"/>
</dbReference>
<dbReference type="InterPro" id="IPR049177">
    <property type="entry name" value="MgtC_SapB_SrpB_YhiD_N"/>
</dbReference>
<proteinExistence type="predicted"/>
<feature type="transmembrane region" description="Helical" evidence="1">
    <location>
        <begin position="215"/>
        <end position="235"/>
    </location>
</feature>
<dbReference type="Pfam" id="PF13194">
    <property type="entry name" value="DUF4010"/>
    <property type="match status" value="1"/>
</dbReference>
<dbReference type="OrthoDB" id="9813718at2"/>
<keyword evidence="1" id="KW-0472">Membrane</keyword>
<feature type="domain" description="MgtC/SapB/SrpB/YhiD N-terminal" evidence="2">
    <location>
        <begin position="16"/>
        <end position="140"/>
    </location>
</feature>
<dbReference type="RefSeq" id="WP_084660558.1">
    <property type="nucleotide sequence ID" value="NZ_FRAU01000005.1"/>
</dbReference>
<sequence>MDMGTPLTFEALALRLGTALAIGLMVGLQREFAHRQEQNSRAGLFAGARTFTLISLLGATSGLAADLLQAPFIVLLTLAGVGALLTVAHYIGAQRGDIGLTTEMAGLLTFLIGLLCYLNRLVLAAALGVGLTWLLALKPQTRLLAERISREDVYATLKFGLITVILLPLLPDRSYGPPPFDVLVPRQIWLMVVFISAISFLGYVLTQVLGARRGLGLTGLLGGLASSTALTLSMARRSHEWTRLAPTVAAAILLAWATMILRLILILAVLAPALLEPTALPLGGALLAGLAYSALLYRQQQSRPSQAETPLKNPFELKPALLFGLLYALILLLANAARLHLGASGLYVSSLLGGAADSDAVVLSVAQLSQTDMGLPLEVAARAVILAAIANTFVKAGLVWMLGAPALRRPILIGLLTYTLPALLLIGFI</sequence>
<feature type="transmembrane region" description="Helical" evidence="1">
    <location>
        <begin position="279"/>
        <end position="298"/>
    </location>
</feature>
<dbReference type="InterPro" id="IPR025105">
    <property type="entry name" value="DUF4010"/>
</dbReference>
<feature type="transmembrane region" description="Helical" evidence="1">
    <location>
        <begin position="153"/>
        <end position="170"/>
    </location>
</feature>
<feature type="transmembrane region" description="Helical" evidence="1">
    <location>
        <begin position="12"/>
        <end position="30"/>
    </location>
</feature>
<name>A0A1M6UJ46_9BACT</name>
<evidence type="ECO:0000256" key="1">
    <source>
        <dbReference type="SAM" id="Phobius"/>
    </source>
</evidence>
<evidence type="ECO:0000259" key="3">
    <source>
        <dbReference type="Pfam" id="PF13194"/>
    </source>
</evidence>
<evidence type="ECO:0000313" key="5">
    <source>
        <dbReference type="Proteomes" id="UP000185812"/>
    </source>
</evidence>
<feature type="transmembrane region" description="Helical" evidence="1">
    <location>
        <begin position="70"/>
        <end position="93"/>
    </location>
</feature>
<keyword evidence="1" id="KW-1133">Transmembrane helix</keyword>
<keyword evidence="5" id="KW-1185">Reference proteome</keyword>
<feature type="transmembrane region" description="Helical" evidence="1">
    <location>
        <begin position="42"/>
        <end position="64"/>
    </location>
</feature>
<reference evidence="5" key="1">
    <citation type="submission" date="2016-11" db="EMBL/GenBank/DDBJ databases">
        <authorList>
            <person name="Varghese N."/>
            <person name="Submissions S."/>
        </authorList>
    </citation>
    <scope>NUCLEOTIDE SEQUENCE [LARGE SCALE GENOMIC DNA]</scope>
    <source>
        <strain evidence="5">DSM 22212</strain>
    </source>
</reference>
<accession>A0A1M6UJ46</accession>
<dbReference type="PANTHER" id="PTHR39084">
    <property type="entry name" value="MEMBRANE PROTEIN-RELATED"/>
    <property type="match status" value="1"/>
</dbReference>
<feature type="transmembrane region" description="Helical" evidence="1">
    <location>
        <begin position="190"/>
        <end position="209"/>
    </location>
</feature>
<feature type="transmembrane region" description="Helical" evidence="1">
    <location>
        <begin position="105"/>
        <end position="133"/>
    </location>
</feature>
<keyword evidence="1" id="KW-0812">Transmembrane</keyword>
<feature type="transmembrane region" description="Helical" evidence="1">
    <location>
        <begin position="247"/>
        <end position="273"/>
    </location>
</feature>
<gene>
    <name evidence="4" type="ORF">SAMN04488087_1729</name>
</gene>
<evidence type="ECO:0000259" key="2">
    <source>
        <dbReference type="Pfam" id="PF02308"/>
    </source>
</evidence>